<keyword evidence="3" id="KW-1185">Reference proteome</keyword>
<reference evidence="2 3" key="1">
    <citation type="submission" date="2021-02" db="EMBL/GenBank/DDBJ databases">
        <title>Complete Genome Sequence of Arcanobacterium phocisimile strain DSM 26142T from a harbour seal.</title>
        <authorList>
            <person name="Borowiak M."/>
            <person name="Alssahen M."/>
            <person name="Malorny B."/>
            <person name="Laemmler C."/>
            <person name="Siebert U."/>
            <person name="Ploetz M."/>
            <person name="Abdulmawjood A."/>
        </authorList>
    </citation>
    <scope>NUCLEOTIDE SEQUENCE [LARGE SCALE GENOMIC DNA]</scope>
    <source>
        <strain evidence="2 3">DSM 26142</strain>
    </source>
</reference>
<dbReference type="EMBL" id="CP070228">
    <property type="protein sequence ID" value="QRV02924.1"/>
    <property type="molecule type" value="Genomic_DNA"/>
</dbReference>
<dbReference type="Proteomes" id="UP000602653">
    <property type="component" value="Chromosome"/>
</dbReference>
<dbReference type="PANTHER" id="PTHR42698">
    <property type="entry name" value="GTPASE ERA"/>
    <property type="match status" value="1"/>
</dbReference>
<gene>
    <name evidence="2" type="ORF">JTE88_04190</name>
</gene>
<dbReference type="Pfam" id="PF00350">
    <property type="entry name" value="Dynamin_N"/>
    <property type="match status" value="1"/>
</dbReference>
<protein>
    <submittedName>
        <fullName evidence="2">Dynamin family protein</fullName>
    </submittedName>
</protein>
<accession>A0ABX7IKH0</accession>
<name>A0ABX7IKH0_9ACTO</name>
<evidence type="ECO:0000313" key="2">
    <source>
        <dbReference type="EMBL" id="QRV02924.1"/>
    </source>
</evidence>
<sequence>MVGEPIPSRIAPILDEIRRELATIAYPLPTRQAEEGADARDDIVHQLDDYILPRYRNLDAPVLAVIGGSTGSGKSALINALVREHVARSSAVRPTTRQPMLMFNPADEHWFSDSRILPELVRVSGGQESDEPHTHLSLHTTDALPAGIALLDSPDIDSFAQENRELAAQLLAAADLWVFVTTAARYADAVPWTLLDEAAQRNIVVSVVLNRVPPGQGAQVRPDLARRLNERGLQSAPLFVISEQEFDELGFIRDGDVSSLRDWLIGLSVDSASRVAVVRQTLTGAVVQLGDTLNVVCETYDEQISAQRALQWDIDNAKEAALAAINQALDDGVVLRGEVLARWQDVIGTGTWTRALEDGVSRIRDRVVTWFTGQTGDEHQVIEALDESIQTLLATQAEASALEVRTAWQRSALIIPPQERDHEQRRAEAGELVRQWQEELYALVSTEGESKKATARFLALGVNAIGLALMITVFSATAGLAGGEIAVAGGTAVVAQRVLEAVFGDDAVRRMTKQATGSLRERAAEFISRDLKPYREMLDGLELGESHIVKIDDLRRQLRRAHGLERA</sequence>
<dbReference type="InterPro" id="IPR045063">
    <property type="entry name" value="Dynamin_N"/>
</dbReference>
<dbReference type="PANTHER" id="PTHR42698:SF1">
    <property type="entry name" value="GTPASE ERA, MITOCHONDRIAL"/>
    <property type="match status" value="1"/>
</dbReference>
<dbReference type="InterPro" id="IPR005662">
    <property type="entry name" value="GTPase_Era-like"/>
</dbReference>
<dbReference type="Gene3D" id="3.40.50.300">
    <property type="entry name" value="P-loop containing nucleotide triphosphate hydrolases"/>
    <property type="match status" value="1"/>
</dbReference>
<evidence type="ECO:0000259" key="1">
    <source>
        <dbReference type="Pfam" id="PF00350"/>
    </source>
</evidence>
<dbReference type="RefSeq" id="WP_204425588.1">
    <property type="nucleotide sequence ID" value="NZ_CP070228.1"/>
</dbReference>
<feature type="domain" description="Dynamin N-terminal" evidence="1">
    <location>
        <begin position="66"/>
        <end position="199"/>
    </location>
</feature>
<evidence type="ECO:0000313" key="3">
    <source>
        <dbReference type="Proteomes" id="UP000602653"/>
    </source>
</evidence>
<organism evidence="2 3">
    <name type="scientific">Arcanobacterium phocisimile</name>
    <dbReference type="NCBI Taxonomy" id="1302235"/>
    <lineage>
        <taxon>Bacteria</taxon>
        <taxon>Bacillati</taxon>
        <taxon>Actinomycetota</taxon>
        <taxon>Actinomycetes</taxon>
        <taxon>Actinomycetales</taxon>
        <taxon>Actinomycetaceae</taxon>
        <taxon>Arcanobacterium</taxon>
    </lineage>
</organism>
<dbReference type="InterPro" id="IPR027417">
    <property type="entry name" value="P-loop_NTPase"/>
</dbReference>
<proteinExistence type="predicted"/>
<dbReference type="SUPFAM" id="SSF52540">
    <property type="entry name" value="P-loop containing nucleoside triphosphate hydrolases"/>
    <property type="match status" value="1"/>
</dbReference>